<dbReference type="EMBL" id="JAKLTQ010000030">
    <property type="protein sequence ID" value="MCG2624732.1"/>
    <property type="molecule type" value="Genomic_DNA"/>
</dbReference>
<dbReference type="PANTHER" id="PTHR42847">
    <property type="entry name" value="ALKANESULFONATE MONOOXYGENASE"/>
    <property type="match status" value="1"/>
</dbReference>
<dbReference type="PANTHER" id="PTHR42847:SF4">
    <property type="entry name" value="ALKANESULFONATE MONOOXYGENASE-RELATED"/>
    <property type="match status" value="1"/>
</dbReference>
<sequence length="398" mass="44115">MTITSSDVDRDFIADHTVERARRPIMDGPNKFKVAMFGANVSTGQGGLTLAENTIKLGNWGEVEGLAQKADRYGVEGFIPIARWQGLSGPDRPWGRQFETLTWAAGLAAATQNIQVFATCHMPFFHPLTAAKMTATIDHISGGRMGLNAVAGYHQPEYKMFGLDLPEHDKRYELADEWMTIVERLWSDEGDEYRFDFEGDFFKMEAVEAYPKPVQSPGPVVMSAGSSPAGQKFAFDHANILFAQVTDVDHSKQAVSKLRKNADEAGREDLALWAGVHIVCKDTEKEALDYVKYVEDEMGDWQSAARYQAIVESGDARSMNWDDYKRSEDLKKDEAVRAYLRAGLVPLVGTPEMIVDGLQKLSDAGIAGTCIGTVDYNEGLDRLNEQIFPLMRSAGLRA</sequence>
<keyword evidence="1" id="KW-0285">Flavoprotein</keyword>
<evidence type="ECO:0000259" key="5">
    <source>
        <dbReference type="Pfam" id="PF00296"/>
    </source>
</evidence>
<dbReference type="Pfam" id="PF00296">
    <property type="entry name" value="Bac_luciferase"/>
    <property type="match status" value="1"/>
</dbReference>
<keyword evidence="4" id="KW-0503">Monooxygenase</keyword>
<name>A0ABS9LDF7_9MICC</name>
<protein>
    <submittedName>
        <fullName evidence="6">LLM class flavin-dependent oxidoreductase</fullName>
    </submittedName>
</protein>
<evidence type="ECO:0000313" key="7">
    <source>
        <dbReference type="Proteomes" id="UP001165368"/>
    </source>
</evidence>
<dbReference type="InterPro" id="IPR011251">
    <property type="entry name" value="Luciferase-like_dom"/>
</dbReference>
<evidence type="ECO:0000256" key="2">
    <source>
        <dbReference type="ARBA" id="ARBA00022643"/>
    </source>
</evidence>
<keyword evidence="3" id="KW-0560">Oxidoreductase</keyword>
<feature type="domain" description="Luciferase-like" evidence="5">
    <location>
        <begin position="37"/>
        <end position="366"/>
    </location>
</feature>
<comment type="caution">
    <text evidence="6">The sequence shown here is derived from an EMBL/GenBank/DDBJ whole genome shotgun (WGS) entry which is preliminary data.</text>
</comment>
<dbReference type="SUPFAM" id="SSF51679">
    <property type="entry name" value="Bacterial luciferase-like"/>
    <property type="match status" value="1"/>
</dbReference>
<dbReference type="RefSeq" id="WP_237827050.1">
    <property type="nucleotide sequence ID" value="NZ_JAKLTQ010000030.1"/>
</dbReference>
<dbReference type="InterPro" id="IPR036661">
    <property type="entry name" value="Luciferase-like_sf"/>
</dbReference>
<accession>A0ABS9LDF7</accession>
<evidence type="ECO:0000256" key="3">
    <source>
        <dbReference type="ARBA" id="ARBA00023002"/>
    </source>
</evidence>
<dbReference type="InterPro" id="IPR050172">
    <property type="entry name" value="SsuD_RutA_monooxygenase"/>
</dbReference>
<reference evidence="6" key="1">
    <citation type="submission" date="2022-01" db="EMBL/GenBank/DDBJ databases">
        <authorList>
            <person name="Jo J.-H."/>
            <person name="Im W.-T."/>
        </authorList>
    </citation>
    <scope>NUCLEOTIDE SEQUENCE</scope>
    <source>
        <strain evidence="6">I2-34</strain>
    </source>
</reference>
<gene>
    <name evidence="6" type="ORF">LVY72_22860</name>
</gene>
<evidence type="ECO:0000256" key="4">
    <source>
        <dbReference type="ARBA" id="ARBA00023033"/>
    </source>
</evidence>
<keyword evidence="2" id="KW-0288">FMN</keyword>
<organism evidence="6 7">
    <name type="scientific">Arthrobacter hankyongi</name>
    <dbReference type="NCBI Taxonomy" id="2904801"/>
    <lineage>
        <taxon>Bacteria</taxon>
        <taxon>Bacillati</taxon>
        <taxon>Actinomycetota</taxon>
        <taxon>Actinomycetes</taxon>
        <taxon>Micrococcales</taxon>
        <taxon>Micrococcaceae</taxon>
        <taxon>Arthrobacter</taxon>
    </lineage>
</organism>
<evidence type="ECO:0000256" key="1">
    <source>
        <dbReference type="ARBA" id="ARBA00022630"/>
    </source>
</evidence>
<dbReference type="Proteomes" id="UP001165368">
    <property type="component" value="Unassembled WGS sequence"/>
</dbReference>
<keyword evidence="7" id="KW-1185">Reference proteome</keyword>
<evidence type="ECO:0000313" key="6">
    <source>
        <dbReference type="EMBL" id="MCG2624732.1"/>
    </source>
</evidence>
<proteinExistence type="predicted"/>
<dbReference type="Gene3D" id="3.20.20.30">
    <property type="entry name" value="Luciferase-like domain"/>
    <property type="match status" value="1"/>
</dbReference>